<dbReference type="GO" id="GO:0006974">
    <property type="term" value="P:DNA damage response"/>
    <property type="evidence" value="ECO:0007669"/>
    <property type="project" value="TreeGrafter"/>
</dbReference>
<gene>
    <name evidence="5" type="ORF">PHYPO_G00110730</name>
</gene>
<dbReference type="PANTHER" id="PTHR46778">
    <property type="entry name" value="CYCLIN-DEPENDENT KINASE INHIBITOR 1-RELATED"/>
    <property type="match status" value="1"/>
</dbReference>
<accession>A0A5N5L223</accession>
<name>A0A5N5L223_PANHP</name>
<proteinExistence type="inferred from homology"/>
<dbReference type="GO" id="GO:0004861">
    <property type="term" value="F:cyclin-dependent protein serine/threonine kinase inhibitor activity"/>
    <property type="evidence" value="ECO:0007669"/>
    <property type="project" value="InterPro"/>
</dbReference>
<dbReference type="GO" id="GO:2000045">
    <property type="term" value="P:regulation of G1/S transition of mitotic cell cycle"/>
    <property type="evidence" value="ECO:0007669"/>
    <property type="project" value="TreeGrafter"/>
</dbReference>
<reference evidence="5 6" key="1">
    <citation type="submission" date="2019-06" db="EMBL/GenBank/DDBJ databases">
        <title>A chromosome-scale genome assembly of the striped catfish, Pangasianodon hypophthalmus.</title>
        <authorList>
            <person name="Wen M."/>
            <person name="Zahm M."/>
            <person name="Roques C."/>
            <person name="Cabau C."/>
            <person name="Klopp C."/>
            <person name="Donnadieu C."/>
            <person name="Jouanno E."/>
            <person name="Avarre J.-C."/>
            <person name="Campet M."/>
            <person name="Ha T.T.T."/>
            <person name="Dugue R."/>
            <person name="Lampietro C."/>
            <person name="Louis A."/>
            <person name="Herpin A."/>
            <person name="Echchiki A."/>
            <person name="Berthelot C."/>
            <person name="Parey E."/>
            <person name="Roest-Crollius H."/>
            <person name="Braasch I."/>
            <person name="Postlethwait J."/>
            <person name="Bobe J."/>
            <person name="Montfort J."/>
            <person name="Bouchez O."/>
            <person name="Begum T."/>
            <person name="Schartl M."/>
            <person name="Guiguen Y."/>
        </authorList>
    </citation>
    <scope>NUCLEOTIDE SEQUENCE [LARGE SCALE GENOMIC DNA]</scope>
    <source>
        <strain evidence="5 6">Indonesia</strain>
        <tissue evidence="5">Blood</tissue>
    </source>
</reference>
<dbReference type="AlphaFoldDB" id="A0A5N5L223"/>
<evidence type="ECO:0000256" key="1">
    <source>
        <dbReference type="ARBA" id="ARBA00006726"/>
    </source>
</evidence>
<protein>
    <recommendedName>
        <fullName evidence="4">Cyclin-dependent kinase inhibitor domain-containing protein</fullName>
    </recommendedName>
</protein>
<dbReference type="GO" id="GO:0000307">
    <property type="term" value="C:cyclin-dependent protein kinase holoenzyme complex"/>
    <property type="evidence" value="ECO:0007669"/>
    <property type="project" value="TreeGrafter"/>
</dbReference>
<evidence type="ECO:0000256" key="2">
    <source>
        <dbReference type="ARBA" id="ARBA00023013"/>
    </source>
</evidence>
<keyword evidence="2" id="KW-0649">Protein kinase inhibitor</keyword>
<keyword evidence="6" id="KW-1185">Reference proteome</keyword>
<feature type="region of interest" description="Disordered" evidence="3">
    <location>
        <begin position="109"/>
        <end position="151"/>
    </location>
</feature>
<comment type="caution">
    <text evidence="5">The sequence shown here is derived from an EMBL/GenBank/DDBJ whole genome shotgun (WGS) entry which is preliminary data.</text>
</comment>
<dbReference type="InterPro" id="IPR029841">
    <property type="entry name" value="CDKN1A"/>
</dbReference>
<comment type="similarity">
    <text evidence="1">Belongs to the CDI family.</text>
</comment>
<dbReference type="InterPro" id="IPR044898">
    <property type="entry name" value="CDI_dom_sf"/>
</dbReference>
<dbReference type="Proteomes" id="UP000327468">
    <property type="component" value="Chromosome 20"/>
</dbReference>
<evidence type="ECO:0000313" key="6">
    <source>
        <dbReference type="Proteomes" id="UP000327468"/>
    </source>
</evidence>
<dbReference type="InterPro" id="IPR003175">
    <property type="entry name" value="CDI_dom"/>
</dbReference>
<dbReference type="EMBL" id="VFJC01000021">
    <property type="protein sequence ID" value="KAB5536725.1"/>
    <property type="molecule type" value="Genomic_DNA"/>
</dbReference>
<evidence type="ECO:0000256" key="3">
    <source>
        <dbReference type="SAM" id="MobiDB-lite"/>
    </source>
</evidence>
<dbReference type="Pfam" id="PF02234">
    <property type="entry name" value="CDI"/>
    <property type="match status" value="1"/>
</dbReference>
<dbReference type="Gene3D" id="4.10.365.10">
    <property type="entry name" value="p27"/>
    <property type="match status" value="1"/>
</dbReference>
<dbReference type="GO" id="GO:0005634">
    <property type="term" value="C:nucleus"/>
    <property type="evidence" value="ECO:0007669"/>
    <property type="project" value="InterPro"/>
</dbReference>
<feature type="compositionally biased region" description="Basic and acidic residues" evidence="3">
    <location>
        <begin position="121"/>
        <end position="144"/>
    </location>
</feature>
<dbReference type="GO" id="GO:0072331">
    <property type="term" value="P:signal transduction by p53 class mediator"/>
    <property type="evidence" value="ECO:0007669"/>
    <property type="project" value="InterPro"/>
</dbReference>
<dbReference type="PANTHER" id="PTHR46778:SF1">
    <property type="entry name" value="CYCLIN-DEPENDENT KINASE INHIBITOR 1"/>
    <property type="match status" value="1"/>
</dbReference>
<sequence>MMSLPVRGRVLRAVCSGGVGGVEGGVEGGVGGVGGGVGGAARRCLFGAVDHEELQRDYMLLMRAELEGASRRWSFDFITNKPRMGGDFEWVGLPEARVPFLYRDCTVGAEPRPKGAGPASDLEKEDIPKTPERCDRNTHSAEKHTLKRKQTNITDFYQAKRRVVTTRKSGQ</sequence>
<evidence type="ECO:0000313" key="5">
    <source>
        <dbReference type="EMBL" id="KAB5536725.1"/>
    </source>
</evidence>
<feature type="domain" description="Cyclin-dependent kinase inhibitor" evidence="4">
    <location>
        <begin position="44"/>
        <end position="92"/>
    </location>
</feature>
<evidence type="ECO:0000259" key="4">
    <source>
        <dbReference type="Pfam" id="PF02234"/>
    </source>
</evidence>
<organism evidence="5 6">
    <name type="scientific">Pangasianodon hypophthalmus</name>
    <name type="common">Striped catfish</name>
    <name type="synonym">Helicophagus hypophthalmus</name>
    <dbReference type="NCBI Taxonomy" id="310915"/>
    <lineage>
        <taxon>Eukaryota</taxon>
        <taxon>Metazoa</taxon>
        <taxon>Chordata</taxon>
        <taxon>Craniata</taxon>
        <taxon>Vertebrata</taxon>
        <taxon>Euteleostomi</taxon>
        <taxon>Actinopterygii</taxon>
        <taxon>Neopterygii</taxon>
        <taxon>Teleostei</taxon>
        <taxon>Ostariophysi</taxon>
        <taxon>Siluriformes</taxon>
        <taxon>Pangasiidae</taxon>
        <taxon>Pangasianodon</taxon>
    </lineage>
</organism>